<comment type="caution">
    <text evidence="2">The sequence shown here is derived from an EMBL/GenBank/DDBJ whole genome shotgun (WGS) entry which is preliminary data.</text>
</comment>
<dbReference type="Proteomes" id="UP001054902">
    <property type="component" value="Unassembled WGS sequence"/>
</dbReference>
<dbReference type="EMBL" id="BLLK01000031">
    <property type="protein sequence ID" value="GFH49032.1"/>
    <property type="molecule type" value="Genomic_DNA"/>
</dbReference>
<organism evidence="2 3">
    <name type="scientific">Chaetoceros tenuissimus</name>
    <dbReference type="NCBI Taxonomy" id="426638"/>
    <lineage>
        <taxon>Eukaryota</taxon>
        <taxon>Sar</taxon>
        <taxon>Stramenopiles</taxon>
        <taxon>Ochrophyta</taxon>
        <taxon>Bacillariophyta</taxon>
        <taxon>Coscinodiscophyceae</taxon>
        <taxon>Chaetocerotophycidae</taxon>
        <taxon>Chaetocerotales</taxon>
        <taxon>Chaetocerotaceae</taxon>
        <taxon>Chaetoceros</taxon>
    </lineage>
</organism>
<reference evidence="2 3" key="1">
    <citation type="journal article" date="2021" name="Sci. Rep.">
        <title>The genome of the diatom Chaetoceros tenuissimus carries an ancient integrated fragment of an extant virus.</title>
        <authorList>
            <person name="Hongo Y."/>
            <person name="Kimura K."/>
            <person name="Takaki Y."/>
            <person name="Yoshida Y."/>
            <person name="Baba S."/>
            <person name="Kobayashi G."/>
            <person name="Nagasaki K."/>
            <person name="Hano T."/>
            <person name="Tomaru Y."/>
        </authorList>
    </citation>
    <scope>NUCLEOTIDE SEQUENCE [LARGE SCALE GENOMIC DNA]</scope>
    <source>
        <strain evidence="2 3">NIES-3715</strain>
    </source>
</reference>
<name>A0AAD3CN34_9STRA</name>
<feature type="region of interest" description="Disordered" evidence="1">
    <location>
        <begin position="15"/>
        <end position="39"/>
    </location>
</feature>
<evidence type="ECO:0000313" key="3">
    <source>
        <dbReference type="Proteomes" id="UP001054902"/>
    </source>
</evidence>
<proteinExistence type="predicted"/>
<protein>
    <submittedName>
        <fullName evidence="2">Uncharacterized protein</fullName>
    </submittedName>
</protein>
<sequence>LLIFGCDNEGGYELVNQSNNDDNSSINSEEELEERSHLDFDHRKGDNTLVSTTIHRFVFNLETDEAKGIKTRCQNYTCIVCHKNSSHHSQMIAVQCGNMKHLLP</sequence>
<evidence type="ECO:0000313" key="2">
    <source>
        <dbReference type="EMBL" id="GFH49032.1"/>
    </source>
</evidence>
<feature type="non-terminal residue" evidence="2">
    <location>
        <position position="1"/>
    </location>
</feature>
<evidence type="ECO:0000256" key="1">
    <source>
        <dbReference type="SAM" id="MobiDB-lite"/>
    </source>
</evidence>
<gene>
    <name evidence="2" type="ORF">CTEN210_05508</name>
</gene>
<keyword evidence="3" id="KW-1185">Reference proteome</keyword>
<feature type="compositionally biased region" description="Low complexity" evidence="1">
    <location>
        <begin position="16"/>
        <end position="27"/>
    </location>
</feature>
<dbReference type="AlphaFoldDB" id="A0AAD3CN34"/>
<accession>A0AAD3CN34</accession>